<feature type="domain" description="Flavodoxin-like" evidence="4">
    <location>
        <begin position="4"/>
        <end position="190"/>
    </location>
</feature>
<protein>
    <submittedName>
        <fullName evidence="5">Flavodoxin family protein</fullName>
    </submittedName>
</protein>
<evidence type="ECO:0000256" key="2">
    <source>
        <dbReference type="ARBA" id="ARBA00022630"/>
    </source>
</evidence>
<dbReference type="RefSeq" id="WP_377283066.1">
    <property type="nucleotide sequence ID" value="NZ_JBHRSI010000008.1"/>
</dbReference>
<proteinExistence type="predicted"/>
<accession>A0ABW4N1Y0</accession>
<organism evidence="5 6">
    <name type="scientific">Phenylobacterium terrae</name>
    <dbReference type="NCBI Taxonomy" id="2665495"/>
    <lineage>
        <taxon>Bacteria</taxon>
        <taxon>Pseudomonadati</taxon>
        <taxon>Pseudomonadota</taxon>
        <taxon>Alphaproteobacteria</taxon>
        <taxon>Caulobacterales</taxon>
        <taxon>Caulobacteraceae</taxon>
        <taxon>Phenylobacterium</taxon>
    </lineage>
</organism>
<dbReference type="Gene3D" id="3.40.50.360">
    <property type="match status" value="1"/>
</dbReference>
<dbReference type="PROSITE" id="PS50902">
    <property type="entry name" value="FLAVODOXIN_LIKE"/>
    <property type="match status" value="1"/>
</dbReference>
<dbReference type="InterPro" id="IPR005025">
    <property type="entry name" value="FMN_Rdtase-like_dom"/>
</dbReference>
<evidence type="ECO:0000313" key="5">
    <source>
        <dbReference type="EMBL" id="MFD1783743.1"/>
    </source>
</evidence>
<comment type="cofactor">
    <cofactor evidence="1">
        <name>FMN</name>
        <dbReference type="ChEBI" id="CHEBI:58210"/>
    </cofactor>
</comment>
<dbReference type="InterPro" id="IPR029039">
    <property type="entry name" value="Flavoprotein-like_sf"/>
</dbReference>
<gene>
    <name evidence="5" type="ORF">ACFSC0_10090</name>
</gene>
<dbReference type="Proteomes" id="UP001597237">
    <property type="component" value="Unassembled WGS sequence"/>
</dbReference>
<keyword evidence="3" id="KW-0288">FMN</keyword>
<dbReference type="SUPFAM" id="SSF52218">
    <property type="entry name" value="Flavoproteins"/>
    <property type="match status" value="1"/>
</dbReference>
<dbReference type="InterPro" id="IPR008254">
    <property type="entry name" value="Flavodoxin/NO_synth"/>
</dbReference>
<keyword evidence="6" id="KW-1185">Reference proteome</keyword>
<comment type="caution">
    <text evidence="5">The sequence shown here is derived from an EMBL/GenBank/DDBJ whole genome shotgun (WGS) entry which is preliminary data.</text>
</comment>
<keyword evidence="2" id="KW-0285">Flavoprotein</keyword>
<dbReference type="InterPro" id="IPR001226">
    <property type="entry name" value="Flavodoxin_CS"/>
</dbReference>
<reference evidence="6" key="1">
    <citation type="journal article" date="2019" name="Int. J. Syst. Evol. Microbiol.">
        <title>The Global Catalogue of Microorganisms (GCM) 10K type strain sequencing project: providing services to taxonomists for standard genome sequencing and annotation.</title>
        <authorList>
            <consortium name="The Broad Institute Genomics Platform"/>
            <consortium name="The Broad Institute Genome Sequencing Center for Infectious Disease"/>
            <person name="Wu L."/>
            <person name="Ma J."/>
        </authorList>
    </citation>
    <scope>NUCLEOTIDE SEQUENCE [LARGE SCALE GENOMIC DNA]</scope>
    <source>
        <strain evidence="6">DFY28</strain>
    </source>
</reference>
<evidence type="ECO:0000256" key="3">
    <source>
        <dbReference type="ARBA" id="ARBA00022643"/>
    </source>
</evidence>
<sequence length="226" mass="24624">MTKVAIVYHSASGRTGLLAQAVHRGASRVEGVSADLLRIVPEQLDRRMRWRDEAMMRTLQAADGVIFGCTTLMGMPSAPFKAFMEGCFEPWWVQGWKDKFAGGFTSSASLNGDKTNTQIQLLVFAAQMGMFWVPMGDHPGANWSGAGVDDVNRLGAFLGPMSQSLADVPVEEATPPSDLVTGERYGERFARIVRHWAQGGDFHTERYVDKATSAARLRRAAATAAA</sequence>
<evidence type="ECO:0000313" key="6">
    <source>
        <dbReference type="Proteomes" id="UP001597237"/>
    </source>
</evidence>
<dbReference type="PANTHER" id="PTHR30546">
    <property type="entry name" value="FLAVODOXIN-RELATED PROTEIN WRBA-RELATED"/>
    <property type="match status" value="1"/>
</dbReference>
<evidence type="ECO:0000259" key="4">
    <source>
        <dbReference type="PROSITE" id="PS50902"/>
    </source>
</evidence>
<dbReference type="EMBL" id="JBHUEY010000001">
    <property type="protein sequence ID" value="MFD1783743.1"/>
    <property type="molecule type" value="Genomic_DNA"/>
</dbReference>
<evidence type="ECO:0000256" key="1">
    <source>
        <dbReference type="ARBA" id="ARBA00001917"/>
    </source>
</evidence>
<dbReference type="PROSITE" id="PS00201">
    <property type="entry name" value="FLAVODOXIN"/>
    <property type="match status" value="1"/>
</dbReference>
<dbReference type="PANTHER" id="PTHR30546:SF23">
    <property type="entry name" value="FLAVOPROTEIN-LIKE PROTEIN YCP4-RELATED"/>
    <property type="match status" value="1"/>
</dbReference>
<dbReference type="Pfam" id="PF03358">
    <property type="entry name" value="FMN_red"/>
    <property type="match status" value="1"/>
</dbReference>
<name>A0ABW4N1Y0_9CAUL</name>